<keyword evidence="1" id="KW-0812">Transmembrane</keyword>
<proteinExistence type="predicted"/>
<evidence type="ECO:0000313" key="2">
    <source>
        <dbReference type="EMBL" id="KAH0539715.1"/>
    </source>
</evidence>
<dbReference type="AlphaFoldDB" id="A0AAV7HIE6"/>
<accession>A0AAV7HIE6</accession>
<sequence length="292" mass="33835">MLDYLTNFMSTLLLEGDKTIDRFNMATIMILFLLITIEVVVVKVVVFEMENNEDNHFAQSPTLFFDQIQYLSNICRKKSEESGKKQIDDSRCDCCLKPFIIGKGVECWDCKARVCKKSCSHWDLADNNWHCLFCNHRRSWCKRNDKWFETFGGVEPNAFAIKKIFNTTETINLEDEHVAFNSDAELAAGGYETTNSMENVRKIIEKIVESLVGNVDNTPIDRIYNHAAYNKFIDEYGVLFSRIIKHLEFSLRNSSKIVNRNEWSIIVLSVASCRHAFTSTQFDKLLFYLCGF</sequence>
<keyword evidence="1" id="KW-0472">Membrane</keyword>
<gene>
    <name evidence="2" type="ORF">KQX54_007481</name>
</gene>
<reference evidence="2 3" key="1">
    <citation type="journal article" date="2021" name="J. Hered.">
        <title>A chromosome-level genome assembly of the parasitoid wasp, Cotesia glomerata (Hymenoptera: Braconidae).</title>
        <authorList>
            <person name="Pinto B.J."/>
            <person name="Weis J.J."/>
            <person name="Gamble T."/>
            <person name="Ode P.J."/>
            <person name="Paul R."/>
            <person name="Zaspel J.M."/>
        </authorList>
    </citation>
    <scope>NUCLEOTIDE SEQUENCE [LARGE SCALE GENOMIC DNA]</scope>
    <source>
        <strain evidence="2">CgM1</strain>
    </source>
</reference>
<evidence type="ECO:0000256" key="1">
    <source>
        <dbReference type="SAM" id="Phobius"/>
    </source>
</evidence>
<protein>
    <submittedName>
        <fullName evidence="2">Uncharacterized protein</fullName>
    </submittedName>
</protein>
<dbReference type="InterPro" id="IPR013083">
    <property type="entry name" value="Znf_RING/FYVE/PHD"/>
</dbReference>
<keyword evidence="1" id="KW-1133">Transmembrane helix</keyword>
<organism evidence="2 3">
    <name type="scientific">Cotesia glomerata</name>
    <name type="common">Lepidopteran parasitic wasp</name>
    <name type="synonym">Apanteles glomeratus</name>
    <dbReference type="NCBI Taxonomy" id="32391"/>
    <lineage>
        <taxon>Eukaryota</taxon>
        <taxon>Metazoa</taxon>
        <taxon>Ecdysozoa</taxon>
        <taxon>Arthropoda</taxon>
        <taxon>Hexapoda</taxon>
        <taxon>Insecta</taxon>
        <taxon>Pterygota</taxon>
        <taxon>Neoptera</taxon>
        <taxon>Endopterygota</taxon>
        <taxon>Hymenoptera</taxon>
        <taxon>Apocrita</taxon>
        <taxon>Ichneumonoidea</taxon>
        <taxon>Braconidae</taxon>
        <taxon>Microgastrinae</taxon>
        <taxon>Cotesia</taxon>
    </lineage>
</organism>
<dbReference type="Proteomes" id="UP000826195">
    <property type="component" value="Unassembled WGS sequence"/>
</dbReference>
<dbReference type="EMBL" id="JAHXZJ010002609">
    <property type="protein sequence ID" value="KAH0539715.1"/>
    <property type="molecule type" value="Genomic_DNA"/>
</dbReference>
<name>A0AAV7HIE6_COTGL</name>
<dbReference type="Gene3D" id="3.30.40.10">
    <property type="entry name" value="Zinc/RING finger domain, C3HC4 (zinc finger)"/>
    <property type="match status" value="1"/>
</dbReference>
<feature type="transmembrane region" description="Helical" evidence="1">
    <location>
        <begin position="23"/>
        <end position="46"/>
    </location>
</feature>
<evidence type="ECO:0000313" key="3">
    <source>
        <dbReference type="Proteomes" id="UP000826195"/>
    </source>
</evidence>
<keyword evidence="3" id="KW-1185">Reference proteome</keyword>
<comment type="caution">
    <text evidence="2">The sequence shown here is derived from an EMBL/GenBank/DDBJ whole genome shotgun (WGS) entry which is preliminary data.</text>
</comment>